<evidence type="ECO:0000313" key="2">
    <source>
        <dbReference type="EMBL" id="KMQ94110.1"/>
    </source>
</evidence>
<evidence type="ECO:0000256" key="1">
    <source>
        <dbReference type="SAM" id="MobiDB-lite"/>
    </source>
</evidence>
<feature type="compositionally biased region" description="Basic and acidic residues" evidence="1">
    <location>
        <begin position="118"/>
        <end position="139"/>
    </location>
</feature>
<name>A0A0J7NNP4_LASNI</name>
<dbReference type="PaxDb" id="67767-A0A0J7NNP4"/>
<evidence type="ECO:0000313" key="3">
    <source>
        <dbReference type="Proteomes" id="UP000036403"/>
    </source>
</evidence>
<dbReference type="OrthoDB" id="7695055at2759"/>
<comment type="caution">
    <text evidence="2">The sequence shown here is derived from an EMBL/GenBank/DDBJ whole genome shotgun (WGS) entry which is preliminary data.</text>
</comment>
<dbReference type="STRING" id="67767.A0A0J7NNP4"/>
<proteinExistence type="predicted"/>
<reference evidence="2 3" key="1">
    <citation type="submission" date="2015-04" db="EMBL/GenBank/DDBJ databases">
        <title>Lasius niger genome sequencing.</title>
        <authorList>
            <person name="Konorov E.A."/>
            <person name="Nikitin M.A."/>
            <person name="Kirill M.V."/>
            <person name="Chang P."/>
        </authorList>
    </citation>
    <scope>NUCLEOTIDE SEQUENCE [LARGE SCALE GENOMIC DNA]</scope>
    <source>
        <tissue evidence="2">Whole</tissue>
    </source>
</reference>
<organism evidence="2 3">
    <name type="scientific">Lasius niger</name>
    <name type="common">Black garden ant</name>
    <dbReference type="NCBI Taxonomy" id="67767"/>
    <lineage>
        <taxon>Eukaryota</taxon>
        <taxon>Metazoa</taxon>
        <taxon>Ecdysozoa</taxon>
        <taxon>Arthropoda</taxon>
        <taxon>Hexapoda</taxon>
        <taxon>Insecta</taxon>
        <taxon>Pterygota</taxon>
        <taxon>Neoptera</taxon>
        <taxon>Endopterygota</taxon>
        <taxon>Hymenoptera</taxon>
        <taxon>Apocrita</taxon>
        <taxon>Aculeata</taxon>
        <taxon>Formicoidea</taxon>
        <taxon>Formicidae</taxon>
        <taxon>Formicinae</taxon>
        <taxon>Lasius</taxon>
        <taxon>Lasius</taxon>
    </lineage>
</organism>
<keyword evidence="3" id="KW-1185">Reference proteome</keyword>
<dbReference type="Proteomes" id="UP000036403">
    <property type="component" value="Unassembled WGS sequence"/>
</dbReference>
<accession>A0A0J7NNP4</accession>
<dbReference type="PANTHER" id="PTHR38681">
    <property type="entry name" value="RETROVIRUS-RELATED POL POLYPROTEIN FROM TRANSPOSON 412-LIKE PROTEIN-RELATED"/>
    <property type="match status" value="1"/>
</dbReference>
<dbReference type="EMBL" id="LBMM01002985">
    <property type="protein sequence ID" value="KMQ94110.1"/>
    <property type="molecule type" value="Genomic_DNA"/>
</dbReference>
<gene>
    <name evidence="2" type="ORF">RF55_5752</name>
</gene>
<dbReference type="PANTHER" id="PTHR38681:SF1">
    <property type="entry name" value="RETROVIRUS-RELATED POL POLYPROTEIN FROM TRANSPOSON 412-LIKE PROTEIN"/>
    <property type="match status" value="1"/>
</dbReference>
<dbReference type="AlphaFoldDB" id="A0A0J7NNP4"/>
<feature type="region of interest" description="Disordered" evidence="1">
    <location>
        <begin position="118"/>
        <end position="154"/>
    </location>
</feature>
<protein>
    <submittedName>
        <fullName evidence="2">Gag-pol protein</fullName>
    </submittedName>
</protein>
<sequence>MTYGETIRLPGQFLHEQDKRHEDTDDFVGRLKKAMRQLQPWVKHHSQKQTFIFKEMNKATHVFVRHDTPTTSLQQPYDGPYEVLSRGDKTFKLRINGKTVNTSIGRLKPAYTLQKELEESKISPTKEDSKIHQPAEKRTRAGRAIRPPVRFSCK</sequence>